<name>G8LU44_ACECE</name>
<dbReference type="STRING" id="720554.Clocl_1823"/>
<dbReference type="HOGENOM" id="CLU_070018_2_0_9"/>
<dbReference type="NCBIfam" id="NF045794">
    <property type="entry name" value="CsxC_fam"/>
    <property type="match status" value="1"/>
</dbReference>
<proteinExistence type="predicted"/>
<keyword evidence="3" id="KW-1185">Reference proteome</keyword>
<dbReference type="EMBL" id="CP003065">
    <property type="protein sequence ID" value="AEV68432.1"/>
    <property type="molecule type" value="Genomic_DNA"/>
</dbReference>
<dbReference type="Proteomes" id="UP000005435">
    <property type="component" value="Chromosome"/>
</dbReference>
<evidence type="ECO:0000259" key="1">
    <source>
        <dbReference type="Pfam" id="PF25250"/>
    </source>
</evidence>
<accession>G8LU44</accession>
<organism evidence="2 3">
    <name type="scientific">Acetivibrio clariflavus (strain DSM 19732 / NBRC 101661 / EBR45)</name>
    <name type="common">Clostridium clariflavum</name>
    <dbReference type="NCBI Taxonomy" id="720554"/>
    <lineage>
        <taxon>Bacteria</taxon>
        <taxon>Bacillati</taxon>
        <taxon>Bacillota</taxon>
        <taxon>Clostridia</taxon>
        <taxon>Eubacteriales</taxon>
        <taxon>Oscillospiraceae</taxon>
        <taxon>Acetivibrio</taxon>
    </lineage>
</organism>
<dbReference type="RefSeq" id="WP_014255017.1">
    <property type="nucleotide sequence ID" value="NC_016627.1"/>
</dbReference>
<dbReference type="OrthoDB" id="2381017at2"/>
<reference evidence="3" key="1">
    <citation type="submission" date="2011-12" db="EMBL/GenBank/DDBJ databases">
        <title>Complete sequence of Clostridium clariflavum DSM 19732.</title>
        <authorList>
            <consortium name="US DOE Joint Genome Institute"/>
            <person name="Lucas S."/>
            <person name="Han J."/>
            <person name="Lapidus A."/>
            <person name="Cheng J.-F."/>
            <person name="Goodwin L."/>
            <person name="Pitluck S."/>
            <person name="Peters L."/>
            <person name="Teshima H."/>
            <person name="Detter J.C."/>
            <person name="Han C."/>
            <person name="Tapia R."/>
            <person name="Land M."/>
            <person name="Hauser L."/>
            <person name="Kyrpides N."/>
            <person name="Ivanova N."/>
            <person name="Pagani I."/>
            <person name="Kitzmiller T."/>
            <person name="Lynd L."/>
            <person name="Izquierdo J."/>
            <person name="Woyke T."/>
        </authorList>
    </citation>
    <scope>NUCLEOTIDE SEQUENCE [LARGE SCALE GENOMIC DNA]</scope>
    <source>
        <strain evidence="3">DSM 19732 / NBRC 101661 / EBR45</strain>
    </source>
</reference>
<sequence length="262" mass="29848">MDKDFTCKSGVIESETLTECSNELLTPKGINGPFVGKVPVVLAEPVIQIDVESVIQLDEPALEIKRIKKNLFITQCKVIETGYDFDRDCKSPRKGKLFLSGYVRKNIEYATVDCTNEYKDGISGKIKHTTVKVPFKCVTDIKFDVPPVVHATGETKQIALFNDNIKGNDYCGQEIIGSDPCEVSFIHKEFFNEKIFCELEEVKIFEDDILKDKFECGSKDSFTFDKIIEKMVIFVRLKLLQKQQVNIPGKAQDHDNDKKKYR</sequence>
<evidence type="ECO:0000313" key="2">
    <source>
        <dbReference type="EMBL" id="AEV68432.1"/>
    </source>
</evidence>
<dbReference type="InterPro" id="IPR057174">
    <property type="entry name" value="DUF7852"/>
</dbReference>
<dbReference type="AlphaFoldDB" id="G8LU44"/>
<evidence type="ECO:0000313" key="3">
    <source>
        <dbReference type="Proteomes" id="UP000005435"/>
    </source>
</evidence>
<dbReference type="KEGG" id="ccl:Clocl_1823"/>
<dbReference type="eggNOG" id="ENOG502ZA1R">
    <property type="taxonomic scope" value="Bacteria"/>
</dbReference>
<protein>
    <recommendedName>
        <fullName evidence="1">DUF7852 domain-containing protein</fullName>
    </recommendedName>
</protein>
<feature type="domain" description="DUF7852" evidence="1">
    <location>
        <begin position="37"/>
        <end position="117"/>
    </location>
</feature>
<gene>
    <name evidence="2" type="ordered locus">Clocl_1823</name>
</gene>
<dbReference type="InterPro" id="IPR054845">
    <property type="entry name" value="Exosporium_prot_C"/>
</dbReference>
<reference evidence="2 3" key="2">
    <citation type="journal article" date="2012" name="Stand. Genomic Sci.">
        <title>Complete Genome Sequence of Clostridium clariflavum DSM 19732.</title>
        <authorList>
            <person name="Izquierdo J.A."/>
            <person name="Goodwin L."/>
            <person name="Davenport K.W."/>
            <person name="Teshima H."/>
            <person name="Bruce D."/>
            <person name="Detter C."/>
            <person name="Tapia R."/>
            <person name="Han S."/>
            <person name="Land M."/>
            <person name="Hauser L."/>
            <person name="Jeffries C.D."/>
            <person name="Han J."/>
            <person name="Pitluck S."/>
            <person name="Nolan M."/>
            <person name="Chen A."/>
            <person name="Huntemann M."/>
            <person name="Mavromatis K."/>
            <person name="Mikhailova N."/>
            <person name="Liolios K."/>
            <person name="Woyke T."/>
            <person name="Lynd L.R."/>
        </authorList>
    </citation>
    <scope>NUCLEOTIDE SEQUENCE [LARGE SCALE GENOMIC DNA]</scope>
    <source>
        <strain evidence="3">DSM 19732 / NBRC 101661 / EBR45</strain>
    </source>
</reference>
<dbReference type="Pfam" id="PF25250">
    <property type="entry name" value="DUF7852"/>
    <property type="match status" value="1"/>
</dbReference>